<feature type="domain" description="GGDEF" evidence="2">
    <location>
        <begin position="261"/>
        <end position="389"/>
    </location>
</feature>
<dbReference type="EMBL" id="LR131273">
    <property type="protein sequence ID" value="VDR40871.1"/>
    <property type="molecule type" value="Genomic_DNA"/>
</dbReference>
<dbReference type="NCBIfam" id="TIGR00254">
    <property type="entry name" value="GGDEF"/>
    <property type="match status" value="1"/>
</dbReference>
<evidence type="ECO:0000259" key="2">
    <source>
        <dbReference type="PROSITE" id="PS50887"/>
    </source>
</evidence>
<dbReference type="InterPro" id="IPR050469">
    <property type="entry name" value="Diguanylate_Cyclase"/>
</dbReference>
<dbReference type="EC" id="2.7.7.65" evidence="3"/>
<dbReference type="PANTHER" id="PTHR45138:SF9">
    <property type="entry name" value="DIGUANYLATE CYCLASE DGCM-RELATED"/>
    <property type="match status" value="1"/>
</dbReference>
<accession>A0A3P8L9I0</accession>
<dbReference type="CDD" id="cd01949">
    <property type="entry name" value="GGDEF"/>
    <property type="match status" value="1"/>
</dbReference>
<keyword evidence="3" id="KW-0548">Nucleotidyltransferase</keyword>
<protein>
    <submittedName>
        <fullName evidence="3">Probable diguanylate cyclase YeaP</fullName>
        <ecNumber evidence="3">2.7.7.65</ecNumber>
    </submittedName>
</protein>
<keyword evidence="1" id="KW-1133">Transmembrane helix</keyword>
<dbReference type="RefSeq" id="WP_126197876.1">
    <property type="nucleotide sequence ID" value="NZ_CP085954.1"/>
</dbReference>
<reference evidence="3 4" key="1">
    <citation type="submission" date="2018-12" db="EMBL/GenBank/DDBJ databases">
        <authorList>
            <consortium name="Pathogen Informatics"/>
        </authorList>
    </citation>
    <scope>NUCLEOTIDE SEQUENCE [LARGE SCALE GENOMIC DNA]</scope>
    <source>
        <strain evidence="3 4">NCTC10741</strain>
    </source>
</reference>
<feature type="transmembrane region" description="Helical" evidence="1">
    <location>
        <begin position="59"/>
        <end position="81"/>
    </location>
</feature>
<dbReference type="AlphaFoldDB" id="A0A3P8L9I0"/>
<dbReference type="SUPFAM" id="SSF55073">
    <property type="entry name" value="Nucleotide cyclase"/>
    <property type="match status" value="1"/>
</dbReference>
<dbReference type="Pfam" id="PF00990">
    <property type="entry name" value="GGDEF"/>
    <property type="match status" value="1"/>
</dbReference>
<feature type="transmembrane region" description="Helical" evidence="1">
    <location>
        <begin position="120"/>
        <end position="139"/>
    </location>
</feature>
<sequence length="392" mass="42996">MSAEPDPPVSAGPVAKRATARRLVRRVRRELTDGRAWRTAGTAEYAYTTEAIRFLRGEWALRVSIAFLAMMMLPLALVMQFNPMGPHGVLPRTIHLGAAVIGFVLGIRWVVGAWPTVREAVWFLLGADALIGIAVSVLSEPTARICGAIHLAMLGMFAAFLLGWRILLVHCVYSLVLIAGLTGYSILAEGRSLLDLYVYTTPAITTVVGLPVVIQVVVETGRYGITRVSREWYTDVLTGVHNRRGMSFAVRRAALRVGSDDIMLVGALDLDDFKRYNDSHGHTAGDELLVDVARRLMAVPRLVVGRNGGDEFGLFAVRADRDDAARVLEELRDLVQRHGDGDRRIRGSLGVVIARGRDRDRLGELAVEADEALYQAKRSPTTAVVVRNPLML</sequence>
<dbReference type="Gene3D" id="3.30.70.270">
    <property type="match status" value="1"/>
</dbReference>
<organism evidence="3 4">
    <name type="scientific">Tsukamurella paurometabola</name>
    <name type="common">Corynebacterium paurometabolum</name>
    <dbReference type="NCBI Taxonomy" id="2061"/>
    <lineage>
        <taxon>Bacteria</taxon>
        <taxon>Bacillati</taxon>
        <taxon>Actinomycetota</taxon>
        <taxon>Actinomycetes</taxon>
        <taxon>Mycobacteriales</taxon>
        <taxon>Tsukamurellaceae</taxon>
        <taxon>Tsukamurella</taxon>
    </lineage>
</organism>
<gene>
    <name evidence="3" type="primary">yeaP_2</name>
    <name evidence="3" type="ORF">NCTC10741_04035</name>
</gene>
<dbReference type="InterPro" id="IPR000160">
    <property type="entry name" value="GGDEF_dom"/>
</dbReference>
<dbReference type="PROSITE" id="PS50887">
    <property type="entry name" value="GGDEF"/>
    <property type="match status" value="1"/>
</dbReference>
<dbReference type="PANTHER" id="PTHR45138">
    <property type="entry name" value="REGULATORY COMPONENTS OF SENSORY TRANSDUCTION SYSTEM"/>
    <property type="match status" value="1"/>
</dbReference>
<dbReference type="GO" id="GO:0052621">
    <property type="term" value="F:diguanylate cyclase activity"/>
    <property type="evidence" value="ECO:0007669"/>
    <property type="project" value="UniProtKB-EC"/>
</dbReference>
<feature type="transmembrane region" description="Helical" evidence="1">
    <location>
        <begin position="151"/>
        <end position="176"/>
    </location>
</feature>
<dbReference type="Proteomes" id="UP000271626">
    <property type="component" value="Chromosome"/>
</dbReference>
<feature type="transmembrane region" description="Helical" evidence="1">
    <location>
        <begin position="93"/>
        <end position="114"/>
    </location>
</feature>
<keyword evidence="1" id="KW-0472">Membrane</keyword>
<keyword evidence="3" id="KW-0808">Transferase</keyword>
<feature type="transmembrane region" description="Helical" evidence="1">
    <location>
        <begin position="196"/>
        <end position="218"/>
    </location>
</feature>
<evidence type="ECO:0000256" key="1">
    <source>
        <dbReference type="SAM" id="Phobius"/>
    </source>
</evidence>
<proteinExistence type="predicted"/>
<keyword evidence="1" id="KW-0812">Transmembrane</keyword>
<evidence type="ECO:0000313" key="4">
    <source>
        <dbReference type="Proteomes" id="UP000271626"/>
    </source>
</evidence>
<dbReference type="InterPro" id="IPR043128">
    <property type="entry name" value="Rev_trsase/Diguanyl_cyclase"/>
</dbReference>
<dbReference type="InterPro" id="IPR029787">
    <property type="entry name" value="Nucleotide_cyclase"/>
</dbReference>
<dbReference type="SMART" id="SM00267">
    <property type="entry name" value="GGDEF"/>
    <property type="match status" value="1"/>
</dbReference>
<evidence type="ECO:0000313" key="3">
    <source>
        <dbReference type="EMBL" id="VDR40871.1"/>
    </source>
</evidence>
<name>A0A3P8L9I0_TSUPA</name>
<dbReference type="OrthoDB" id="23692at2"/>